<feature type="compositionally biased region" description="Basic and acidic residues" evidence="1">
    <location>
        <begin position="151"/>
        <end position="162"/>
    </location>
</feature>
<dbReference type="AlphaFoldDB" id="M8BZ27"/>
<feature type="compositionally biased region" description="Polar residues" evidence="1">
    <location>
        <begin position="105"/>
        <end position="114"/>
    </location>
</feature>
<organism evidence="2">
    <name type="scientific">Aegilops tauschii</name>
    <name type="common">Tausch's goatgrass</name>
    <name type="synonym">Aegilops squarrosa</name>
    <dbReference type="NCBI Taxonomy" id="37682"/>
    <lineage>
        <taxon>Eukaryota</taxon>
        <taxon>Viridiplantae</taxon>
        <taxon>Streptophyta</taxon>
        <taxon>Embryophyta</taxon>
        <taxon>Tracheophyta</taxon>
        <taxon>Spermatophyta</taxon>
        <taxon>Magnoliopsida</taxon>
        <taxon>Liliopsida</taxon>
        <taxon>Poales</taxon>
        <taxon>Poaceae</taxon>
        <taxon>BOP clade</taxon>
        <taxon>Pooideae</taxon>
        <taxon>Triticodae</taxon>
        <taxon>Triticeae</taxon>
        <taxon>Triticinae</taxon>
        <taxon>Aegilops</taxon>
    </lineage>
</organism>
<name>M8BZ27_AEGTA</name>
<dbReference type="EnsemblPlants" id="EMT27048">
    <property type="protein sequence ID" value="EMT27048"/>
    <property type="gene ID" value="F775_26267"/>
</dbReference>
<accession>M8BZ27</accession>
<evidence type="ECO:0000256" key="1">
    <source>
        <dbReference type="SAM" id="MobiDB-lite"/>
    </source>
</evidence>
<feature type="compositionally biased region" description="Basic and acidic residues" evidence="1">
    <location>
        <begin position="116"/>
        <end position="142"/>
    </location>
</feature>
<sequence>MVKIIREHAPIEQFSVWFSSSEHCALALRPLSEAEELPFGATKEHTFSSFFFNTGSTHSDNMRPEQQACPRFRQKQSITEQQKILDITASASRNGTPPYNFFAQERTQTRSTPSALREKLKKREMEGGTVKTEQHREGESQHVKTGIHPRRASEAQRVDGRLPRQRIRPSGRSDVTAAAEEEATERGGEDDGLGGVEDVEERVVEERDHDPGLLLPPPLVRPRALHLHLHDLEPPERHGLLLFDLRPGRMALSGGGCAVDSI</sequence>
<protein>
    <submittedName>
        <fullName evidence="2">Uncharacterized protein</fullName>
    </submittedName>
</protein>
<feature type="region of interest" description="Disordered" evidence="1">
    <location>
        <begin position="91"/>
        <end position="196"/>
    </location>
</feature>
<evidence type="ECO:0000313" key="2">
    <source>
        <dbReference type="EnsemblPlants" id="EMT27048"/>
    </source>
</evidence>
<reference evidence="2" key="1">
    <citation type="submission" date="2015-06" db="UniProtKB">
        <authorList>
            <consortium name="EnsemblPlants"/>
        </authorList>
    </citation>
    <scope>IDENTIFICATION</scope>
</reference>
<proteinExistence type="predicted"/>